<comment type="caution">
    <text evidence="3">The sequence shown here is derived from an EMBL/GenBank/DDBJ whole genome shotgun (WGS) entry which is preliminary data.</text>
</comment>
<dbReference type="OrthoDB" id="785793at2759"/>
<gene>
    <name evidence="3" type="ORF">CMV_024027</name>
</gene>
<name>A0A8J4QNH3_9ROSI</name>
<dbReference type="PANTHER" id="PTHR31268:SF10">
    <property type="entry name" value="GALACTINOL--SUCROSE GALACTOSYLTRANSFERASE"/>
    <property type="match status" value="1"/>
</dbReference>
<dbReference type="InterPro" id="IPR008811">
    <property type="entry name" value="Glycosyl_hydrolases_36"/>
</dbReference>
<dbReference type="SUPFAM" id="SSF51445">
    <property type="entry name" value="(Trans)glycosidases"/>
    <property type="match status" value="1"/>
</dbReference>
<protein>
    <submittedName>
        <fullName evidence="3">Uncharacterized protein</fullName>
    </submittedName>
</protein>
<organism evidence="3 4">
    <name type="scientific">Castanea mollissima</name>
    <name type="common">Chinese chestnut</name>
    <dbReference type="NCBI Taxonomy" id="60419"/>
    <lineage>
        <taxon>Eukaryota</taxon>
        <taxon>Viridiplantae</taxon>
        <taxon>Streptophyta</taxon>
        <taxon>Embryophyta</taxon>
        <taxon>Tracheophyta</taxon>
        <taxon>Spermatophyta</taxon>
        <taxon>Magnoliopsida</taxon>
        <taxon>eudicotyledons</taxon>
        <taxon>Gunneridae</taxon>
        <taxon>Pentapetalae</taxon>
        <taxon>rosids</taxon>
        <taxon>fabids</taxon>
        <taxon>Fagales</taxon>
        <taxon>Fagaceae</taxon>
        <taxon>Castanea</taxon>
    </lineage>
</organism>
<evidence type="ECO:0000256" key="1">
    <source>
        <dbReference type="ARBA" id="ARBA00007240"/>
    </source>
</evidence>
<keyword evidence="2" id="KW-0119">Carbohydrate metabolism</keyword>
<dbReference type="AlphaFoldDB" id="A0A8J4QNH3"/>
<dbReference type="Pfam" id="PF05691">
    <property type="entry name" value="Raffinose_syn"/>
    <property type="match status" value="2"/>
</dbReference>
<dbReference type="Proteomes" id="UP000737018">
    <property type="component" value="Unassembled WGS sequence"/>
</dbReference>
<evidence type="ECO:0000313" key="4">
    <source>
        <dbReference type="Proteomes" id="UP000737018"/>
    </source>
</evidence>
<dbReference type="PANTHER" id="PTHR31268">
    <property type="match status" value="1"/>
</dbReference>
<dbReference type="EMBL" id="JRKL02005619">
    <property type="protein sequence ID" value="KAF3950184.1"/>
    <property type="molecule type" value="Genomic_DNA"/>
</dbReference>
<proteinExistence type="inferred from homology"/>
<comment type="similarity">
    <text evidence="1">Belongs to the glycosyl hydrolases 36 family.</text>
</comment>
<sequence length="281" mass="31254">MTIYTAQRRVQLLELSEDFMSNEPTFQTLHIAAVAFNSLVYGEIVVPDWDMFYSEHYTADFHGSARALGGCAVYVSDQKPYGKRLLKIWNLNKLSGIIGVFNCQTAGKWPPVPGSQYLPPPGSAHSLECHVSPVEFLEKVADKSWNGTCAVYAFHSGSLSTMPKKGSFEVFLGLLKSEIFTILPIRVLGHDIQFAPIGLLDMYNSKGAIEALECNDGEFAYMVKVQVRECGRFGAYSNTKPRFCTVDSKEKHFMYNALASDGLLIINLQGECSFGDIEIIY</sequence>
<evidence type="ECO:0000313" key="3">
    <source>
        <dbReference type="EMBL" id="KAF3950184.1"/>
    </source>
</evidence>
<reference evidence="3" key="1">
    <citation type="submission" date="2020-03" db="EMBL/GenBank/DDBJ databases">
        <title>Castanea mollissima Vanexum genome sequencing.</title>
        <authorList>
            <person name="Staton M."/>
        </authorList>
    </citation>
    <scope>NUCLEOTIDE SEQUENCE</scope>
    <source>
        <tissue evidence="3">Leaf</tissue>
    </source>
</reference>
<accession>A0A8J4QNH3</accession>
<keyword evidence="4" id="KW-1185">Reference proteome</keyword>
<evidence type="ECO:0000256" key="2">
    <source>
        <dbReference type="ARBA" id="ARBA00023277"/>
    </source>
</evidence>
<dbReference type="InterPro" id="IPR017853">
    <property type="entry name" value="GH"/>
</dbReference>